<evidence type="ECO:0000313" key="3">
    <source>
        <dbReference type="Proteomes" id="UP001632038"/>
    </source>
</evidence>
<dbReference type="AlphaFoldDB" id="A0ABD3CZY8"/>
<accession>A0ABD3CZY8</accession>
<feature type="region of interest" description="Disordered" evidence="1">
    <location>
        <begin position="76"/>
        <end position="100"/>
    </location>
</feature>
<proteinExistence type="predicted"/>
<name>A0ABD3CZY8_9LAMI</name>
<comment type="caution">
    <text evidence="2">The sequence shown here is derived from an EMBL/GenBank/DDBJ whole genome shotgun (WGS) entry which is preliminary data.</text>
</comment>
<gene>
    <name evidence="2" type="ORF">CASFOL_020127</name>
</gene>
<evidence type="ECO:0000256" key="1">
    <source>
        <dbReference type="SAM" id="MobiDB-lite"/>
    </source>
</evidence>
<organism evidence="2 3">
    <name type="scientific">Castilleja foliolosa</name>
    <dbReference type="NCBI Taxonomy" id="1961234"/>
    <lineage>
        <taxon>Eukaryota</taxon>
        <taxon>Viridiplantae</taxon>
        <taxon>Streptophyta</taxon>
        <taxon>Embryophyta</taxon>
        <taxon>Tracheophyta</taxon>
        <taxon>Spermatophyta</taxon>
        <taxon>Magnoliopsida</taxon>
        <taxon>eudicotyledons</taxon>
        <taxon>Gunneridae</taxon>
        <taxon>Pentapetalae</taxon>
        <taxon>asterids</taxon>
        <taxon>lamiids</taxon>
        <taxon>Lamiales</taxon>
        <taxon>Orobanchaceae</taxon>
        <taxon>Pedicularideae</taxon>
        <taxon>Castillejinae</taxon>
        <taxon>Castilleja</taxon>
    </lineage>
</organism>
<dbReference type="Proteomes" id="UP001632038">
    <property type="component" value="Unassembled WGS sequence"/>
</dbReference>
<dbReference type="InterPro" id="IPR004252">
    <property type="entry name" value="Probable_transposase_24"/>
</dbReference>
<protein>
    <submittedName>
        <fullName evidence="2">Uncharacterized protein</fullName>
    </submittedName>
</protein>
<dbReference type="Pfam" id="PF03004">
    <property type="entry name" value="Transposase_24"/>
    <property type="match status" value="1"/>
</dbReference>
<reference evidence="3" key="1">
    <citation type="journal article" date="2024" name="IScience">
        <title>Strigolactones Initiate the Formation of Haustorium-like Structures in Castilleja.</title>
        <authorList>
            <person name="Buerger M."/>
            <person name="Peterson D."/>
            <person name="Chory J."/>
        </authorList>
    </citation>
    <scope>NUCLEOTIDE SEQUENCE [LARGE SCALE GENOMIC DNA]</scope>
</reference>
<keyword evidence="3" id="KW-1185">Reference proteome</keyword>
<feature type="compositionally biased region" description="Low complexity" evidence="1">
    <location>
        <begin position="91"/>
        <end position="100"/>
    </location>
</feature>
<dbReference type="EMBL" id="JAVIJP010000027">
    <property type="protein sequence ID" value="KAL3635580.1"/>
    <property type="molecule type" value="Genomic_DNA"/>
</dbReference>
<evidence type="ECO:0000313" key="2">
    <source>
        <dbReference type="EMBL" id="KAL3635580.1"/>
    </source>
</evidence>
<feature type="compositionally biased region" description="Basic and acidic residues" evidence="1">
    <location>
        <begin position="76"/>
        <end position="85"/>
    </location>
</feature>
<sequence>MKIVISKNVSNFVYNWAPSAGPAVCTAFMKKAATRYRDMITICKKASPEKPECVSDATWEKCGIWSCPAVMDNSEKASRNRKSEKVGPGTGSSRHSGGSRSAYAHALALEKEIGRAPDAYDCMLHMHTRKDGTFINEQARTIVASILGPCTGAVEERARAAREAREAAGDGDIDMTEIYCQVVPVVKQHLFGLGSKGADFVNLDTTARPAPVDEVRLRQRVRQELRQQFTKQMAAQDARRQERLDAHRREMEQQLQTMPRQIVEEMHRQGLMLPPLIGLLCYVFVVDSKV</sequence>